<dbReference type="EMBL" id="VSSQ01098625">
    <property type="protein sequence ID" value="MPN41518.1"/>
    <property type="molecule type" value="Genomic_DNA"/>
</dbReference>
<gene>
    <name evidence="1" type="ORF">SDC9_189070</name>
</gene>
<reference evidence="1" key="1">
    <citation type="submission" date="2019-08" db="EMBL/GenBank/DDBJ databases">
        <authorList>
            <person name="Kucharzyk K."/>
            <person name="Murdoch R.W."/>
            <person name="Higgins S."/>
            <person name="Loffler F."/>
        </authorList>
    </citation>
    <scope>NUCLEOTIDE SEQUENCE</scope>
</reference>
<comment type="caution">
    <text evidence="1">The sequence shown here is derived from an EMBL/GenBank/DDBJ whole genome shotgun (WGS) entry which is preliminary data.</text>
</comment>
<proteinExistence type="predicted"/>
<dbReference type="AlphaFoldDB" id="A0A645HR40"/>
<protein>
    <submittedName>
        <fullName evidence="1">Uncharacterized protein</fullName>
    </submittedName>
</protein>
<name>A0A645HR40_9ZZZZ</name>
<evidence type="ECO:0000313" key="1">
    <source>
        <dbReference type="EMBL" id="MPN41518.1"/>
    </source>
</evidence>
<organism evidence="1">
    <name type="scientific">bioreactor metagenome</name>
    <dbReference type="NCBI Taxonomy" id="1076179"/>
    <lineage>
        <taxon>unclassified sequences</taxon>
        <taxon>metagenomes</taxon>
        <taxon>ecological metagenomes</taxon>
    </lineage>
</organism>
<accession>A0A645HR40</accession>
<sequence>MAAHRVHMRSLFIRNGIDGNSSVNMALHIFYGDNRIKFVRNGDAGIAERIIPILYPL</sequence>